<proteinExistence type="predicted"/>
<evidence type="ECO:0000313" key="1">
    <source>
        <dbReference type="EMBL" id="MDO7252601.1"/>
    </source>
</evidence>
<dbReference type="InterPro" id="IPR012441">
    <property type="entry name" value="DUF1643"/>
</dbReference>
<dbReference type="AlphaFoldDB" id="A0AA90Q1I4"/>
<dbReference type="Pfam" id="PF07799">
    <property type="entry name" value="DUF1643"/>
    <property type="match status" value="1"/>
</dbReference>
<accession>A0AA90Q1I4</accession>
<dbReference type="EMBL" id="JAUYZK010000002">
    <property type="protein sequence ID" value="MDP2538468.1"/>
    <property type="molecule type" value="Genomic_DNA"/>
</dbReference>
<reference evidence="1" key="2">
    <citation type="submission" date="2023-07" db="EMBL/GenBank/DDBJ databases">
        <authorList>
            <person name="Aydin F."/>
            <person name="Tarhane S."/>
            <person name="Saticioglu I.B."/>
            <person name="Karakaya E."/>
            <person name="Abay S."/>
            <person name="Guran O."/>
            <person name="Bozkurt E."/>
            <person name="Uzum N."/>
            <person name="Olgun K."/>
            <person name="Jablonski D."/>
        </authorList>
    </citation>
    <scope>NUCLEOTIDE SEQUENCE</scope>
    <source>
        <strain evidence="1">Faydin-H75</strain>
    </source>
</reference>
<reference evidence="2 4" key="1">
    <citation type="submission" date="2023-07" db="EMBL/GenBank/DDBJ databases">
        <title>Unpublished Manusciprt.</title>
        <authorList>
            <person name="Aydin F."/>
            <person name="Tarhane S."/>
            <person name="Saticioglu I.B."/>
            <person name="Karakaya E."/>
            <person name="Abay S."/>
            <person name="Guran O."/>
            <person name="Bozkurt E."/>
            <person name="Uzum N."/>
            <person name="Olgun K."/>
            <person name="Jablonski D."/>
        </authorList>
    </citation>
    <scope>NUCLEOTIDE SEQUENCE</scope>
    <source>
        <strain evidence="4">faydin-H75</strain>
        <strain evidence="2">Faydin-H76</strain>
    </source>
</reference>
<dbReference type="Proteomes" id="UP001240777">
    <property type="component" value="Unassembled WGS sequence"/>
</dbReference>
<evidence type="ECO:0000313" key="4">
    <source>
        <dbReference type="Proteomes" id="UP001240777"/>
    </source>
</evidence>
<dbReference type="RefSeq" id="WP_305516444.1">
    <property type="nucleotide sequence ID" value="NZ_JAUPEV010000002.1"/>
</dbReference>
<protein>
    <submittedName>
        <fullName evidence="2">DUF1643 domain-containing protein</fullName>
    </submittedName>
</protein>
<organism evidence="2 3">
    <name type="scientific">Helicobacter cappadocius</name>
    <dbReference type="NCBI Taxonomy" id="3063998"/>
    <lineage>
        <taxon>Bacteria</taxon>
        <taxon>Pseudomonadati</taxon>
        <taxon>Campylobacterota</taxon>
        <taxon>Epsilonproteobacteria</taxon>
        <taxon>Campylobacterales</taxon>
        <taxon>Helicobacteraceae</taxon>
        <taxon>Helicobacter</taxon>
    </lineage>
</organism>
<name>A0AA90Q1I4_9HELI</name>
<evidence type="ECO:0000313" key="2">
    <source>
        <dbReference type="EMBL" id="MDP2538468.1"/>
    </source>
</evidence>
<reference evidence="1 3" key="3">
    <citation type="journal article" date="2024" name="Syst. Appl. Microbiol.">
        <title>Helicobacter cappadocius sp. nov., from lizards: The first psychrotrophic Helicobacter species.</title>
        <authorList>
            <person name="Aydin F."/>
            <person name="Tarhane S."/>
            <person name="Karakaya E."/>
            <person name="Abay S."/>
            <person name="Kayman T."/>
            <person name="Guran O."/>
            <person name="Bozkurt E."/>
            <person name="Uzum N."/>
            <person name="Avci A."/>
            <person name="Olgun K."/>
            <person name="Jablonski D."/>
            <person name="Guran C."/>
            <person name="Burcin Saticioglu I."/>
        </authorList>
    </citation>
    <scope>NUCLEOTIDE SEQUENCE [LARGE SCALE GENOMIC DNA]</scope>
    <source>
        <strain evidence="1">Faydin-H75</strain>
        <strain evidence="3">faydin-H76</strain>
    </source>
</reference>
<dbReference type="Proteomes" id="UP001177258">
    <property type="component" value="Unassembled WGS sequence"/>
</dbReference>
<sequence>MLFVSDKIGKNYEFLSIFSRDRRYRFVLERTWDEKKPKLCFITLNPETSDTYHWDSTLLVCKEFAMIFEDGSYGGVCMLNLYPYITHKTTDLLEYDGEMFEKNLEYIQYCVNKSKKVFCAWGDNVFRRAGKIKIHNDYATQLWKKIQNYRDKIYCFGLLKSSHPCHIVPKDGGILLSRFLNDLQNGTLLEECHYKGLKESL</sequence>
<keyword evidence="4" id="KW-1185">Reference proteome</keyword>
<dbReference type="EMBL" id="JAUPEV010000002">
    <property type="protein sequence ID" value="MDO7252601.1"/>
    <property type="molecule type" value="Genomic_DNA"/>
</dbReference>
<comment type="caution">
    <text evidence="2">The sequence shown here is derived from an EMBL/GenBank/DDBJ whole genome shotgun (WGS) entry which is preliminary data.</text>
</comment>
<gene>
    <name evidence="1" type="ORF">Q5I04_01540</name>
    <name evidence="2" type="ORF">Q5I06_01540</name>
</gene>
<evidence type="ECO:0000313" key="3">
    <source>
        <dbReference type="Proteomes" id="UP001177258"/>
    </source>
</evidence>